<dbReference type="InterPro" id="IPR016135">
    <property type="entry name" value="UBQ-conjugating_enzyme/RWD"/>
</dbReference>
<dbReference type="SUPFAM" id="SSF54495">
    <property type="entry name" value="UBC-like"/>
    <property type="match status" value="1"/>
</dbReference>
<dbReference type="EC" id="2.3.2.23" evidence="1"/>
<proteinExistence type="inferred from homology"/>
<dbReference type="PANTHER" id="PTHR24067">
    <property type="entry name" value="UBIQUITIN-CONJUGATING ENZYME E2"/>
    <property type="match status" value="1"/>
</dbReference>
<keyword evidence="4 8" id="KW-0547">Nucleotide-binding</keyword>
<evidence type="ECO:0000256" key="1">
    <source>
        <dbReference type="ARBA" id="ARBA00012486"/>
    </source>
</evidence>
<keyword evidence="5 8" id="KW-0833">Ubl conjugation pathway</keyword>
<feature type="domain" description="UBC core" evidence="9">
    <location>
        <begin position="2"/>
        <end position="152"/>
    </location>
</feature>
<keyword evidence="6 8" id="KW-0067">ATP-binding</keyword>
<reference evidence="10 11" key="1">
    <citation type="submission" date="2024-03" db="EMBL/GenBank/DDBJ databases">
        <title>Complete genome sequence of the green alga Chloropicon roscoffensis RCC1871.</title>
        <authorList>
            <person name="Lemieux C."/>
            <person name="Pombert J.-F."/>
            <person name="Otis C."/>
            <person name="Turmel M."/>
        </authorList>
    </citation>
    <scope>NUCLEOTIDE SEQUENCE [LARGE SCALE GENOMIC DNA]</scope>
    <source>
        <strain evidence="10 11">RCC1871</strain>
    </source>
</reference>
<dbReference type="CDD" id="cd23812">
    <property type="entry name" value="UBCc_ScPEX4-like"/>
    <property type="match status" value="1"/>
</dbReference>
<dbReference type="InterPro" id="IPR000608">
    <property type="entry name" value="UBC"/>
</dbReference>
<keyword evidence="2" id="KW-0962">Peroxisome biogenesis</keyword>
<evidence type="ECO:0000259" key="9">
    <source>
        <dbReference type="PROSITE" id="PS50127"/>
    </source>
</evidence>
<evidence type="ECO:0000256" key="3">
    <source>
        <dbReference type="ARBA" id="ARBA00022679"/>
    </source>
</evidence>
<sequence length="155" mass="17267">MASRTRLFRELKEFQQKANASEGIEIAPDESNIFHWSAILKGPSDTCYENGTFKLDIRVPEHYPLVPPAVRFRTKIFHPNIHFKTGEVCLDILKTAWSPAWTLQSVCQAVLALLSAPEPSSPLNCDAGNLLRAGDVRGFNSLARMYTIEHAAATL</sequence>
<evidence type="ECO:0000256" key="6">
    <source>
        <dbReference type="ARBA" id="ARBA00022840"/>
    </source>
</evidence>
<dbReference type="AlphaFoldDB" id="A0AAX4P0I8"/>
<dbReference type="InterPro" id="IPR023313">
    <property type="entry name" value="UBQ-conjugating_AS"/>
</dbReference>
<keyword evidence="11" id="KW-1185">Reference proteome</keyword>
<dbReference type="GO" id="GO:0007031">
    <property type="term" value="P:peroxisome organization"/>
    <property type="evidence" value="ECO:0007669"/>
    <property type="project" value="UniProtKB-KW"/>
</dbReference>
<dbReference type="GO" id="GO:0005524">
    <property type="term" value="F:ATP binding"/>
    <property type="evidence" value="ECO:0007669"/>
    <property type="project" value="UniProtKB-UniRule"/>
</dbReference>
<dbReference type="InterPro" id="IPR050113">
    <property type="entry name" value="Ub_conjugating_enzyme"/>
</dbReference>
<dbReference type="GO" id="GO:0061631">
    <property type="term" value="F:ubiquitin conjugating enzyme activity"/>
    <property type="evidence" value="ECO:0007669"/>
    <property type="project" value="UniProtKB-EC"/>
</dbReference>
<evidence type="ECO:0000313" key="10">
    <source>
        <dbReference type="EMBL" id="WZN59610.1"/>
    </source>
</evidence>
<dbReference type="FunFam" id="3.10.110.10:FF:000044">
    <property type="entry name" value="protein PEROXIN-4 isoform X1"/>
    <property type="match status" value="1"/>
</dbReference>
<evidence type="ECO:0000256" key="5">
    <source>
        <dbReference type="ARBA" id="ARBA00022786"/>
    </source>
</evidence>
<evidence type="ECO:0000256" key="8">
    <source>
        <dbReference type="RuleBase" id="RU362109"/>
    </source>
</evidence>
<feature type="active site" description="Glycyl thioester intermediate" evidence="7">
    <location>
        <position position="89"/>
    </location>
</feature>
<dbReference type="Gene3D" id="3.10.110.10">
    <property type="entry name" value="Ubiquitin Conjugating Enzyme"/>
    <property type="match status" value="1"/>
</dbReference>
<evidence type="ECO:0000256" key="2">
    <source>
        <dbReference type="ARBA" id="ARBA00022593"/>
    </source>
</evidence>
<name>A0AAX4P0I8_9CHLO</name>
<organism evidence="10 11">
    <name type="scientific">Chloropicon roscoffensis</name>
    <dbReference type="NCBI Taxonomy" id="1461544"/>
    <lineage>
        <taxon>Eukaryota</taxon>
        <taxon>Viridiplantae</taxon>
        <taxon>Chlorophyta</taxon>
        <taxon>Chloropicophyceae</taxon>
        <taxon>Chloropicales</taxon>
        <taxon>Chloropicaceae</taxon>
        <taxon>Chloropicon</taxon>
    </lineage>
</organism>
<evidence type="ECO:0000313" key="11">
    <source>
        <dbReference type="Proteomes" id="UP001472866"/>
    </source>
</evidence>
<protein>
    <recommendedName>
        <fullName evidence="1">E2 ubiquitin-conjugating enzyme</fullName>
        <ecNumber evidence="1">2.3.2.23</ecNumber>
    </recommendedName>
</protein>
<accession>A0AAX4P0I8</accession>
<dbReference type="PROSITE" id="PS00183">
    <property type="entry name" value="UBC_1"/>
    <property type="match status" value="1"/>
</dbReference>
<dbReference type="EMBL" id="CP151502">
    <property type="protein sequence ID" value="WZN59610.1"/>
    <property type="molecule type" value="Genomic_DNA"/>
</dbReference>
<dbReference type="SMART" id="SM00212">
    <property type="entry name" value="UBCc"/>
    <property type="match status" value="1"/>
</dbReference>
<dbReference type="Pfam" id="PF00179">
    <property type="entry name" value="UQ_con"/>
    <property type="match status" value="1"/>
</dbReference>
<evidence type="ECO:0000256" key="7">
    <source>
        <dbReference type="PROSITE-ProRule" id="PRU10133"/>
    </source>
</evidence>
<keyword evidence="3" id="KW-0808">Transferase</keyword>
<dbReference type="PROSITE" id="PS50127">
    <property type="entry name" value="UBC_2"/>
    <property type="match status" value="1"/>
</dbReference>
<dbReference type="Proteomes" id="UP001472866">
    <property type="component" value="Chromosome 02"/>
</dbReference>
<comment type="similarity">
    <text evidence="8">Belongs to the ubiquitin-conjugating enzyme family.</text>
</comment>
<evidence type="ECO:0000256" key="4">
    <source>
        <dbReference type="ARBA" id="ARBA00022741"/>
    </source>
</evidence>
<gene>
    <name evidence="10" type="ORF">HKI87_02g11360</name>
</gene>